<dbReference type="NCBIfam" id="TIGR00038">
    <property type="entry name" value="efp"/>
    <property type="match status" value="1"/>
</dbReference>
<dbReference type="CDD" id="cd05794">
    <property type="entry name" value="S1_EF-P_repeat_2"/>
    <property type="match status" value="1"/>
</dbReference>
<dbReference type="InterPro" id="IPR013185">
    <property type="entry name" value="Transl_elong_KOW-like"/>
</dbReference>
<dbReference type="InterPro" id="IPR008991">
    <property type="entry name" value="Translation_prot_SH3-like_sf"/>
</dbReference>
<dbReference type="NCBIfam" id="NF001810">
    <property type="entry name" value="PRK00529.1"/>
    <property type="match status" value="1"/>
</dbReference>
<comment type="pathway">
    <text evidence="2 7">Protein biosynthesis; polypeptide chain elongation.</text>
</comment>
<protein>
    <recommendedName>
        <fullName evidence="7 8">Elongation factor P</fullName>
        <shortName evidence="7">EF-P</shortName>
    </recommendedName>
</protein>
<dbReference type="PANTHER" id="PTHR30053:SF14">
    <property type="entry name" value="TRANSLATION ELONGATION FACTOR KOW-LIKE DOMAIN-CONTAINING PROTEIN"/>
    <property type="match status" value="1"/>
</dbReference>
<organism evidence="12 13">
    <name type="scientific">Candidatus Bandiella euplotis</name>
    <dbReference type="NCBI Taxonomy" id="1664265"/>
    <lineage>
        <taxon>Bacteria</taxon>
        <taxon>Pseudomonadati</taxon>
        <taxon>Pseudomonadota</taxon>
        <taxon>Alphaproteobacteria</taxon>
        <taxon>Rickettsiales</taxon>
        <taxon>Candidatus Midichloriaceae</taxon>
        <taxon>Candidatus Bandiella</taxon>
    </lineage>
</organism>
<dbReference type="PROSITE" id="PS01275">
    <property type="entry name" value="EFP"/>
    <property type="match status" value="1"/>
</dbReference>
<dbReference type="SMART" id="SM00841">
    <property type="entry name" value="Elong-fact-P_C"/>
    <property type="match status" value="1"/>
</dbReference>
<dbReference type="Pfam" id="PF09285">
    <property type="entry name" value="Elong-fact-P_C"/>
    <property type="match status" value="1"/>
</dbReference>
<dbReference type="Pfam" id="PF01132">
    <property type="entry name" value="EFP"/>
    <property type="match status" value="1"/>
</dbReference>
<dbReference type="GO" id="GO:0003746">
    <property type="term" value="F:translation elongation factor activity"/>
    <property type="evidence" value="ECO:0007669"/>
    <property type="project" value="UniProtKB-KW"/>
</dbReference>
<evidence type="ECO:0000256" key="9">
    <source>
        <dbReference type="RuleBase" id="RU004389"/>
    </source>
</evidence>
<dbReference type="Pfam" id="PF08207">
    <property type="entry name" value="EFP_N"/>
    <property type="match status" value="1"/>
</dbReference>
<evidence type="ECO:0000256" key="3">
    <source>
        <dbReference type="ARBA" id="ARBA00009479"/>
    </source>
</evidence>
<comment type="function">
    <text evidence="7">Involved in peptide bond synthesis. Stimulates efficient translation and peptide-bond synthesis on native or reconstituted 70S ribosomes in vitro. Probably functions indirectly by altering the affinity of the ribosome for aminoacyl-tRNA, thus increasing their reactivity as acceptors for peptidyl transferase.</text>
</comment>
<dbReference type="RefSeq" id="WP_323732543.1">
    <property type="nucleotide sequence ID" value="NZ_CP110820.1"/>
</dbReference>
<evidence type="ECO:0000259" key="10">
    <source>
        <dbReference type="SMART" id="SM00841"/>
    </source>
</evidence>
<evidence type="ECO:0000256" key="2">
    <source>
        <dbReference type="ARBA" id="ARBA00004815"/>
    </source>
</evidence>
<keyword evidence="6 7" id="KW-0648">Protein biosynthesis</keyword>
<dbReference type="Proteomes" id="UP001327219">
    <property type="component" value="Chromosome"/>
</dbReference>
<comment type="similarity">
    <text evidence="3 7 9">Belongs to the elongation factor P family.</text>
</comment>
<dbReference type="SUPFAM" id="SSF50249">
    <property type="entry name" value="Nucleic acid-binding proteins"/>
    <property type="match status" value="2"/>
</dbReference>
<dbReference type="EMBL" id="CP110820">
    <property type="protein sequence ID" value="WPX96852.1"/>
    <property type="molecule type" value="Genomic_DNA"/>
</dbReference>
<dbReference type="InterPro" id="IPR011768">
    <property type="entry name" value="Transl_elongation_fac_P"/>
</dbReference>
<dbReference type="PIRSF" id="PIRSF005901">
    <property type="entry name" value="EF-P"/>
    <property type="match status" value="1"/>
</dbReference>
<dbReference type="SMART" id="SM01185">
    <property type="entry name" value="EFP"/>
    <property type="match status" value="1"/>
</dbReference>
<dbReference type="SUPFAM" id="SSF50104">
    <property type="entry name" value="Translation proteins SH3-like domain"/>
    <property type="match status" value="1"/>
</dbReference>
<comment type="subcellular location">
    <subcellularLocation>
        <location evidence="1 7">Cytoplasm</location>
    </subcellularLocation>
</comment>
<evidence type="ECO:0000256" key="1">
    <source>
        <dbReference type="ARBA" id="ARBA00004496"/>
    </source>
</evidence>
<sequence>MKISANDIRIGNVIFHDNRYLVVSKTMHTQPGKGGAYIQVEMKEIKTGTKMNHRFRSSEDVERIKLDQQPHQFLYEEGDGLVLMDQETYEQRTVPQSLLGEQASFLQEGMVVILETHDGEPLVASLPSTAEVVVKECEPVVKGQTSASSYKPAVLENGARIMVPPFINEGDKIVVDIKELKYLERAK</sequence>
<keyword evidence="4 7" id="KW-0963">Cytoplasm</keyword>
<evidence type="ECO:0000313" key="12">
    <source>
        <dbReference type="EMBL" id="WPX96852.1"/>
    </source>
</evidence>
<dbReference type="InterPro" id="IPR012340">
    <property type="entry name" value="NA-bd_OB-fold"/>
</dbReference>
<evidence type="ECO:0000313" key="13">
    <source>
        <dbReference type="Proteomes" id="UP001327219"/>
    </source>
</evidence>
<dbReference type="HAMAP" id="MF_00141">
    <property type="entry name" value="EF_P"/>
    <property type="match status" value="1"/>
</dbReference>
<dbReference type="InterPro" id="IPR020599">
    <property type="entry name" value="Transl_elong_fac_P/YeiP"/>
</dbReference>
<evidence type="ECO:0000256" key="4">
    <source>
        <dbReference type="ARBA" id="ARBA00022490"/>
    </source>
</evidence>
<reference evidence="12 13" key="1">
    <citation type="submission" date="2022-11" db="EMBL/GenBank/DDBJ databases">
        <title>Host association and intracellularity evolved multiple times independently in the Rickettsiales.</title>
        <authorList>
            <person name="Castelli M."/>
            <person name="Nardi T."/>
            <person name="Gammuto L."/>
            <person name="Bellinzona G."/>
            <person name="Sabaneyeva E."/>
            <person name="Potekhin A."/>
            <person name="Serra V."/>
            <person name="Petroni G."/>
            <person name="Sassera D."/>
        </authorList>
    </citation>
    <scope>NUCLEOTIDE SEQUENCE [LARGE SCALE GENOMIC DNA]</scope>
    <source>
        <strain evidence="12 13">NDG2</strain>
    </source>
</reference>
<keyword evidence="13" id="KW-1185">Reference proteome</keyword>
<accession>A0ABZ0ULN1</accession>
<gene>
    <name evidence="7" type="primary">efp</name>
    <name evidence="12" type="ORF">Bandiella_00984</name>
</gene>
<dbReference type="PANTHER" id="PTHR30053">
    <property type="entry name" value="ELONGATION FACTOR P"/>
    <property type="match status" value="1"/>
</dbReference>
<evidence type="ECO:0000259" key="11">
    <source>
        <dbReference type="SMART" id="SM01185"/>
    </source>
</evidence>
<dbReference type="Gene3D" id="2.40.50.140">
    <property type="entry name" value="Nucleic acid-binding proteins"/>
    <property type="match status" value="2"/>
</dbReference>
<feature type="domain" description="Translation elongation factor P/YeiP central" evidence="11">
    <location>
        <begin position="68"/>
        <end position="122"/>
    </location>
</feature>
<dbReference type="Gene3D" id="2.30.30.30">
    <property type="match status" value="1"/>
</dbReference>
<dbReference type="InterPro" id="IPR013852">
    <property type="entry name" value="Transl_elong_P/YeiP_CS"/>
</dbReference>
<name>A0ABZ0ULN1_9RICK</name>
<dbReference type="InterPro" id="IPR015365">
    <property type="entry name" value="Elong-fact-P_C"/>
</dbReference>
<evidence type="ECO:0000256" key="8">
    <source>
        <dbReference type="NCBIfam" id="TIGR00038"/>
    </source>
</evidence>
<evidence type="ECO:0000256" key="7">
    <source>
        <dbReference type="HAMAP-Rule" id="MF_00141"/>
    </source>
</evidence>
<feature type="domain" description="Elongation factor P C-terminal" evidence="10">
    <location>
        <begin position="130"/>
        <end position="185"/>
    </location>
</feature>
<dbReference type="CDD" id="cd04470">
    <property type="entry name" value="S1_EF-P_repeat_1"/>
    <property type="match status" value="1"/>
</dbReference>
<keyword evidence="5 7" id="KW-0251">Elongation factor</keyword>
<dbReference type="InterPro" id="IPR014722">
    <property type="entry name" value="Rib_uL2_dom2"/>
</dbReference>
<evidence type="ECO:0000256" key="5">
    <source>
        <dbReference type="ARBA" id="ARBA00022768"/>
    </source>
</evidence>
<evidence type="ECO:0000256" key="6">
    <source>
        <dbReference type="ARBA" id="ARBA00022917"/>
    </source>
</evidence>
<dbReference type="InterPro" id="IPR001059">
    <property type="entry name" value="Transl_elong_P/YeiP_cen"/>
</dbReference>
<proteinExistence type="inferred from homology"/>